<keyword evidence="2" id="KW-0812">Transmembrane</keyword>
<keyword evidence="4" id="KW-1185">Reference proteome</keyword>
<feature type="transmembrane region" description="Helical" evidence="2">
    <location>
        <begin position="137"/>
        <end position="157"/>
    </location>
</feature>
<comment type="caution">
    <text evidence="3">The sequence shown here is derived from an EMBL/GenBank/DDBJ whole genome shotgun (WGS) entry which is preliminary data.</text>
</comment>
<keyword evidence="2" id="KW-1133">Transmembrane helix</keyword>
<evidence type="ECO:0000256" key="2">
    <source>
        <dbReference type="SAM" id="Phobius"/>
    </source>
</evidence>
<feature type="transmembrane region" description="Helical" evidence="2">
    <location>
        <begin position="64"/>
        <end position="83"/>
    </location>
</feature>
<gene>
    <name evidence="3" type="ORF">HCN52_11130</name>
</gene>
<evidence type="ECO:0008006" key="5">
    <source>
        <dbReference type="Google" id="ProtNLM"/>
    </source>
</evidence>
<proteinExistence type="predicted"/>
<name>A0ABX1CE83_9ACTN</name>
<organism evidence="3 4">
    <name type="scientific">Streptomyces bohaiensis</name>
    <dbReference type="NCBI Taxonomy" id="1431344"/>
    <lineage>
        <taxon>Bacteria</taxon>
        <taxon>Bacillati</taxon>
        <taxon>Actinomycetota</taxon>
        <taxon>Actinomycetes</taxon>
        <taxon>Kitasatosporales</taxon>
        <taxon>Streptomycetaceae</taxon>
        <taxon>Streptomyces</taxon>
    </lineage>
</organism>
<feature type="transmembrane region" description="Helical" evidence="2">
    <location>
        <begin position="95"/>
        <end position="116"/>
    </location>
</feature>
<dbReference type="Proteomes" id="UP000727056">
    <property type="component" value="Unassembled WGS sequence"/>
</dbReference>
<feature type="region of interest" description="Disordered" evidence="1">
    <location>
        <begin position="1"/>
        <end position="33"/>
    </location>
</feature>
<feature type="transmembrane region" description="Helical" evidence="2">
    <location>
        <begin position="172"/>
        <end position="193"/>
    </location>
</feature>
<feature type="transmembrane region" description="Helical" evidence="2">
    <location>
        <begin position="205"/>
        <end position="226"/>
    </location>
</feature>
<evidence type="ECO:0000313" key="4">
    <source>
        <dbReference type="Proteomes" id="UP000727056"/>
    </source>
</evidence>
<reference evidence="3 4" key="1">
    <citation type="submission" date="2020-03" db="EMBL/GenBank/DDBJ databases">
        <title>Draft genome of Streptomyces sp. ventii, isolated from the Axial Seamount in the Pacific Ocean, and resequencing of the two type strains Streptomyces lonarensis strain NCL 716 and Streptomyces bohaiensis strain 11A07.</title>
        <authorList>
            <person name="Loughran R.M."/>
            <person name="Pfannmuller K.M."/>
            <person name="Wasson B.J."/>
            <person name="Deadmond M.C."/>
            <person name="Paddock B.E."/>
            <person name="Koyack M.J."/>
            <person name="Gallegos D.A."/>
            <person name="Mitchell E.A."/>
            <person name="Ushijima B."/>
            <person name="Saw J.H."/>
            <person name="Mcphail K.L."/>
            <person name="Videau P."/>
        </authorList>
    </citation>
    <scope>NUCLEOTIDE SEQUENCE [LARGE SCALE GENOMIC DNA]</scope>
    <source>
        <strain evidence="3 4">11A07</strain>
    </source>
</reference>
<sequence>MLPLNNTPPEGFTRGERGAARRAGAARVGQDRRMARAARGTAADRGASGAPAAWGAVAARLNRAVAACFVLGSGFFVLGAVLAELTAAGVVRCALVYLTGGVLFALGAWGAFLGCVNNPESGTAGRWRWWAYRPMRLDWCSALLLLAGAWVFCVNLVDSLMRGLSAQQTDRLVWAPDMIGCTLFLVSGQLAVHQVRRAVTRSRDAAWWTAVVNQAGAALFMVAALADYTKDATGSPVNVHVANWATLGGAACFLVGGVVQWFVVPAAVPGPFGEADRPGTA</sequence>
<keyword evidence="2" id="KW-0472">Membrane</keyword>
<evidence type="ECO:0000313" key="3">
    <source>
        <dbReference type="EMBL" id="NJQ15489.1"/>
    </source>
</evidence>
<accession>A0ABX1CE83</accession>
<protein>
    <recommendedName>
        <fullName evidence="5">YrhK domain-containing protein</fullName>
    </recommendedName>
</protein>
<dbReference type="EMBL" id="JAAVJC010000074">
    <property type="protein sequence ID" value="NJQ15489.1"/>
    <property type="molecule type" value="Genomic_DNA"/>
</dbReference>
<evidence type="ECO:0000256" key="1">
    <source>
        <dbReference type="SAM" id="MobiDB-lite"/>
    </source>
</evidence>
<feature type="transmembrane region" description="Helical" evidence="2">
    <location>
        <begin position="246"/>
        <end position="268"/>
    </location>
</feature>